<evidence type="ECO:0000256" key="3">
    <source>
        <dbReference type="ARBA" id="ARBA00023157"/>
    </source>
</evidence>
<evidence type="ECO:0000313" key="7">
    <source>
        <dbReference type="Proteomes" id="UP001056855"/>
    </source>
</evidence>
<dbReference type="PANTHER" id="PTHR45663:SF11">
    <property type="entry name" value="GEO12009P1"/>
    <property type="match status" value="1"/>
</dbReference>
<organism evidence="6 7">
    <name type="scientific">Natronosalvus rutilus</name>
    <dbReference type="NCBI Taxonomy" id="2953753"/>
    <lineage>
        <taxon>Archaea</taxon>
        <taxon>Methanobacteriati</taxon>
        <taxon>Methanobacteriota</taxon>
        <taxon>Stenosarchaea group</taxon>
        <taxon>Halobacteria</taxon>
        <taxon>Halobacteriales</taxon>
        <taxon>Natrialbaceae</taxon>
        <taxon>Natronosalvus</taxon>
    </lineage>
</organism>
<evidence type="ECO:0000256" key="1">
    <source>
        <dbReference type="ARBA" id="ARBA00022448"/>
    </source>
</evidence>
<dbReference type="PROSITE" id="PS51352">
    <property type="entry name" value="THIOREDOXIN_2"/>
    <property type="match status" value="1"/>
</dbReference>
<dbReference type="CDD" id="cd02947">
    <property type="entry name" value="TRX_family"/>
    <property type="match status" value="1"/>
</dbReference>
<dbReference type="GO" id="GO:0005737">
    <property type="term" value="C:cytoplasm"/>
    <property type="evidence" value="ECO:0007669"/>
    <property type="project" value="TreeGrafter"/>
</dbReference>
<dbReference type="PRINTS" id="PR00421">
    <property type="entry name" value="THIOREDOXIN"/>
</dbReference>
<dbReference type="InterPro" id="IPR013766">
    <property type="entry name" value="Thioredoxin_domain"/>
</dbReference>
<dbReference type="InterPro" id="IPR017937">
    <property type="entry name" value="Thioredoxin_CS"/>
</dbReference>
<reference evidence="6" key="1">
    <citation type="submission" date="2022-06" db="EMBL/GenBank/DDBJ databases">
        <title>Diverse halophilic archaea isolated from saline environments.</title>
        <authorList>
            <person name="Cui H.-L."/>
        </authorList>
    </citation>
    <scope>NUCLEOTIDE SEQUENCE</scope>
    <source>
        <strain evidence="6">WLHS1</strain>
    </source>
</reference>
<keyword evidence="7" id="KW-1185">Reference proteome</keyword>
<dbReference type="AlphaFoldDB" id="A0A9E7N7X6"/>
<gene>
    <name evidence="6" type="primary">trxA</name>
    <name evidence="6" type="ORF">NGM29_10290</name>
</gene>
<keyword evidence="2" id="KW-0249">Electron transport</keyword>
<dbReference type="InterPro" id="IPR036249">
    <property type="entry name" value="Thioredoxin-like_sf"/>
</dbReference>
<keyword evidence="3" id="KW-1015">Disulfide bond</keyword>
<keyword evidence="4" id="KW-0676">Redox-active center</keyword>
<evidence type="ECO:0000313" key="6">
    <source>
        <dbReference type="EMBL" id="UTF52189.1"/>
    </source>
</evidence>
<feature type="domain" description="Thioredoxin" evidence="5">
    <location>
        <begin position="2"/>
        <end position="118"/>
    </location>
</feature>
<dbReference type="GO" id="GO:0015035">
    <property type="term" value="F:protein-disulfide reductase activity"/>
    <property type="evidence" value="ECO:0007669"/>
    <property type="project" value="InterPro"/>
</dbReference>
<dbReference type="GeneID" id="73290438"/>
<dbReference type="PROSITE" id="PS00194">
    <property type="entry name" value="THIOREDOXIN_1"/>
    <property type="match status" value="1"/>
</dbReference>
<sequence>MSSDAYSGTDQTADEPVYIQGQSHFEEVVSENDVVLVDFFATWCGPCQMLEPVMEQLATETDATVAKVDVDDNQPLAGSFGVRGVPTIMVFADGEQVEQQVGALPADRLRSLVEGYTNE</sequence>
<dbReference type="FunFam" id="3.40.30.10:FF:000001">
    <property type="entry name" value="Thioredoxin"/>
    <property type="match status" value="1"/>
</dbReference>
<dbReference type="Pfam" id="PF00085">
    <property type="entry name" value="Thioredoxin"/>
    <property type="match status" value="1"/>
</dbReference>
<dbReference type="SUPFAM" id="SSF52833">
    <property type="entry name" value="Thioredoxin-like"/>
    <property type="match status" value="1"/>
</dbReference>
<evidence type="ECO:0000256" key="4">
    <source>
        <dbReference type="ARBA" id="ARBA00023284"/>
    </source>
</evidence>
<keyword evidence="1" id="KW-0813">Transport</keyword>
<evidence type="ECO:0000259" key="5">
    <source>
        <dbReference type="PROSITE" id="PS51352"/>
    </source>
</evidence>
<accession>A0A9E7N7X6</accession>
<dbReference type="NCBIfam" id="TIGR01068">
    <property type="entry name" value="thioredoxin"/>
    <property type="match status" value="1"/>
</dbReference>
<dbReference type="EMBL" id="CP100355">
    <property type="protein sequence ID" value="UTF52189.1"/>
    <property type="molecule type" value="Genomic_DNA"/>
</dbReference>
<dbReference type="PANTHER" id="PTHR45663">
    <property type="entry name" value="GEO12009P1"/>
    <property type="match status" value="1"/>
</dbReference>
<name>A0A9E7N7X6_9EURY</name>
<protein>
    <submittedName>
        <fullName evidence="6">Thioredoxin</fullName>
    </submittedName>
</protein>
<evidence type="ECO:0000256" key="2">
    <source>
        <dbReference type="ARBA" id="ARBA00022982"/>
    </source>
</evidence>
<dbReference type="Gene3D" id="3.40.30.10">
    <property type="entry name" value="Glutaredoxin"/>
    <property type="match status" value="1"/>
</dbReference>
<dbReference type="KEGG" id="sawl:NGM29_10290"/>
<dbReference type="InterPro" id="IPR005746">
    <property type="entry name" value="Thioredoxin"/>
</dbReference>
<proteinExistence type="predicted"/>
<dbReference type="RefSeq" id="WP_253434835.1">
    <property type="nucleotide sequence ID" value="NZ_CP100355.1"/>
</dbReference>
<dbReference type="Proteomes" id="UP001056855">
    <property type="component" value="Chromosome"/>
</dbReference>